<feature type="transmembrane region" description="Helical" evidence="7">
    <location>
        <begin position="182"/>
        <end position="203"/>
    </location>
</feature>
<evidence type="ECO:0000256" key="7">
    <source>
        <dbReference type="SAM" id="Phobius"/>
    </source>
</evidence>
<accession>A0A2P8A7V4</accession>
<evidence type="ECO:0000256" key="4">
    <source>
        <dbReference type="ARBA" id="ARBA00023136"/>
    </source>
</evidence>
<dbReference type="Proteomes" id="UP000243723">
    <property type="component" value="Unassembled WGS sequence"/>
</dbReference>
<feature type="compositionally biased region" description="Polar residues" evidence="6">
    <location>
        <begin position="352"/>
        <end position="363"/>
    </location>
</feature>
<dbReference type="AlphaFoldDB" id="A0A2P8A7V4"/>
<dbReference type="PANTHER" id="PTHR33048:SF132">
    <property type="entry name" value="MEMBRANE PROTEIN, PUTATIVE (AFU_ORTHOLOGUE AFUA_6G07820)-RELATED"/>
    <property type="match status" value="1"/>
</dbReference>
<feature type="transmembrane region" description="Helical" evidence="7">
    <location>
        <begin position="58"/>
        <end position="81"/>
    </location>
</feature>
<evidence type="ECO:0000256" key="3">
    <source>
        <dbReference type="ARBA" id="ARBA00022989"/>
    </source>
</evidence>
<keyword evidence="2 7" id="KW-0812">Transmembrane</keyword>
<evidence type="ECO:0000313" key="10">
    <source>
        <dbReference type="Proteomes" id="UP000243723"/>
    </source>
</evidence>
<keyword evidence="10" id="KW-1185">Reference proteome</keyword>
<feature type="transmembrane region" description="Helical" evidence="7">
    <location>
        <begin position="254"/>
        <end position="274"/>
    </location>
</feature>
<gene>
    <name evidence="9" type="ORF">B9Z65_6157</name>
</gene>
<dbReference type="Pfam" id="PF20684">
    <property type="entry name" value="Fung_rhodopsin"/>
    <property type="match status" value="1"/>
</dbReference>
<comment type="similarity">
    <text evidence="5">Belongs to the SAT4 family.</text>
</comment>
<evidence type="ECO:0000313" key="9">
    <source>
        <dbReference type="EMBL" id="PSK56533.1"/>
    </source>
</evidence>
<evidence type="ECO:0000259" key="8">
    <source>
        <dbReference type="Pfam" id="PF20684"/>
    </source>
</evidence>
<reference evidence="9 10" key="1">
    <citation type="submission" date="2017-05" db="EMBL/GenBank/DDBJ databases">
        <title>Draft genome sequence of Elsinoe australis.</title>
        <authorList>
            <person name="Cheng Q."/>
        </authorList>
    </citation>
    <scope>NUCLEOTIDE SEQUENCE [LARGE SCALE GENOMIC DNA]</scope>
    <source>
        <strain evidence="9 10">NL1</strain>
    </source>
</reference>
<feature type="transmembrane region" description="Helical" evidence="7">
    <location>
        <begin position="215"/>
        <end position="234"/>
    </location>
</feature>
<comment type="subcellular location">
    <subcellularLocation>
        <location evidence="1">Membrane</location>
        <topology evidence="1">Multi-pass membrane protein</topology>
    </subcellularLocation>
</comment>
<evidence type="ECO:0000256" key="2">
    <source>
        <dbReference type="ARBA" id="ARBA00022692"/>
    </source>
</evidence>
<feature type="transmembrane region" description="Helical" evidence="7">
    <location>
        <begin position="27"/>
        <end position="46"/>
    </location>
</feature>
<proteinExistence type="inferred from homology"/>
<keyword evidence="3 7" id="KW-1133">Transmembrane helix</keyword>
<dbReference type="STRING" id="40998.A0A2P8A7V4"/>
<dbReference type="EMBL" id="NHZQ01000060">
    <property type="protein sequence ID" value="PSK56533.1"/>
    <property type="molecule type" value="Genomic_DNA"/>
</dbReference>
<dbReference type="PANTHER" id="PTHR33048">
    <property type="entry name" value="PTH11-LIKE INTEGRAL MEMBRANE PROTEIN (AFU_ORTHOLOGUE AFUA_5G11245)"/>
    <property type="match status" value="1"/>
</dbReference>
<protein>
    <recommendedName>
        <fullName evidence="8">Rhodopsin domain-containing protein</fullName>
    </recommendedName>
</protein>
<evidence type="ECO:0000256" key="1">
    <source>
        <dbReference type="ARBA" id="ARBA00004141"/>
    </source>
</evidence>
<comment type="caution">
    <text evidence="9">The sequence shown here is derived from an EMBL/GenBank/DDBJ whole genome shotgun (WGS) entry which is preliminary data.</text>
</comment>
<feature type="region of interest" description="Disordered" evidence="6">
    <location>
        <begin position="342"/>
        <end position="376"/>
    </location>
</feature>
<feature type="domain" description="Rhodopsin" evidence="8">
    <location>
        <begin position="42"/>
        <end position="277"/>
    </location>
</feature>
<dbReference type="InterPro" id="IPR052337">
    <property type="entry name" value="SAT4-like"/>
</dbReference>
<feature type="transmembrane region" description="Helical" evidence="7">
    <location>
        <begin position="137"/>
        <end position="158"/>
    </location>
</feature>
<feature type="transmembrane region" description="Helical" evidence="7">
    <location>
        <begin position="101"/>
        <end position="125"/>
    </location>
</feature>
<sequence>MLDSKDATTSGFSEDFIKASRGDQSSITSIAFVAIAGVFLLLRMFTRGIIVRNIGPEDWTILAAWICSLGLTICILFEVANGQGHHIETLSAEDLTSLQKALYYSIILYQGALVLNKISILCQYYRIFPGKNIRLAIWIMAGVTGVYGFWSIFGNVFMCTPIPSYWNHTIAKSHCMSNTAVWFSNAAINIVTDIAIFLLPMPALKQLQLPKKQKIGLMLVFALGGFVCLTSILRLRALHDVTKSTDLTWENGPIAYWSSVEVNVGIICASLPTLQAFAMKFMPHLLNNSSNAGGATSSNRKTATNMMKSRTKNATVTEIELGNKGYADTDALDPNRIQVVTVVEQDREDASDSNSVNSQQKNISGGRPASRGPDMV</sequence>
<evidence type="ECO:0000256" key="5">
    <source>
        <dbReference type="ARBA" id="ARBA00038359"/>
    </source>
</evidence>
<organism evidence="9 10">
    <name type="scientific">Elsinoe australis</name>
    <dbReference type="NCBI Taxonomy" id="40998"/>
    <lineage>
        <taxon>Eukaryota</taxon>
        <taxon>Fungi</taxon>
        <taxon>Dikarya</taxon>
        <taxon>Ascomycota</taxon>
        <taxon>Pezizomycotina</taxon>
        <taxon>Dothideomycetes</taxon>
        <taxon>Dothideomycetidae</taxon>
        <taxon>Myriangiales</taxon>
        <taxon>Elsinoaceae</taxon>
        <taxon>Elsinoe</taxon>
    </lineage>
</organism>
<evidence type="ECO:0000256" key="6">
    <source>
        <dbReference type="SAM" id="MobiDB-lite"/>
    </source>
</evidence>
<dbReference type="InterPro" id="IPR049326">
    <property type="entry name" value="Rhodopsin_dom_fungi"/>
</dbReference>
<dbReference type="GO" id="GO:0016020">
    <property type="term" value="C:membrane"/>
    <property type="evidence" value="ECO:0007669"/>
    <property type="project" value="UniProtKB-SubCell"/>
</dbReference>
<dbReference type="OrthoDB" id="444631at2759"/>
<name>A0A2P8A7V4_9PEZI</name>
<keyword evidence="4 7" id="KW-0472">Membrane</keyword>